<evidence type="ECO:0000256" key="4">
    <source>
        <dbReference type="SAM" id="MobiDB-lite"/>
    </source>
</evidence>
<feature type="domain" description="Protease Do-like PDZ" evidence="6">
    <location>
        <begin position="372"/>
        <end position="515"/>
    </location>
</feature>
<dbReference type="SUPFAM" id="SSF50494">
    <property type="entry name" value="Trypsin-like serine proteases"/>
    <property type="match status" value="1"/>
</dbReference>
<organism evidence="7 8">
    <name type="scientific">Massilia agri</name>
    <dbReference type="NCBI Taxonomy" id="1886785"/>
    <lineage>
        <taxon>Bacteria</taxon>
        <taxon>Pseudomonadati</taxon>
        <taxon>Pseudomonadota</taxon>
        <taxon>Betaproteobacteria</taxon>
        <taxon>Burkholderiales</taxon>
        <taxon>Oxalobacteraceae</taxon>
        <taxon>Telluria group</taxon>
        <taxon>Massilia</taxon>
    </lineage>
</organism>
<dbReference type="Proteomes" id="UP001206572">
    <property type="component" value="Unassembled WGS sequence"/>
</dbReference>
<accession>A0ABT2AGR7</accession>
<dbReference type="GO" id="GO:0006508">
    <property type="term" value="P:proteolysis"/>
    <property type="evidence" value="ECO:0007669"/>
    <property type="project" value="UniProtKB-KW"/>
</dbReference>
<name>A0ABT2AGR7_9BURK</name>
<reference evidence="7 8" key="1">
    <citation type="submission" date="2022-08" db="EMBL/GenBank/DDBJ databases">
        <title>Reclassification of Massilia species as members of the genera Telluria, Duganella, Pseudoduganella, Mokoshia gen. nov. and Zemynaea gen. nov. using orthogonal and non-orthogonal genome-based approaches.</title>
        <authorList>
            <person name="Bowman J.P."/>
        </authorList>
    </citation>
    <scope>NUCLEOTIDE SEQUENCE [LARGE SCALE GENOMIC DNA]</scope>
    <source>
        <strain evidence="7 8">JCM 31661</strain>
    </source>
</reference>
<dbReference type="InterPro" id="IPR043504">
    <property type="entry name" value="Peptidase_S1_PA_chymotrypsin"/>
</dbReference>
<feature type="region of interest" description="Disordered" evidence="4">
    <location>
        <begin position="23"/>
        <end position="44"/>
    </location>
</feature>
<dbReference type="Gene3D" id="2.40.10.10">
    <property type="entry name" value="Trypsin-like serine proteases"/>
    <property type="match status" value="2"/>
</dbReference>
<dbReference type="InterPro" id="IPR009003">
    <property type="entry name" value="Peptidase_S1_PA"/>
</dbReference>
<dbReference type="Gene3D" id="3.20.190.20">
    <property type="match status" value="1"/>
</dbReference>
<protein>
    <submittedName>
        <fullName evidence="7">Serine protease</fullName>
    </submittedName>
</protein>
<sequence>MKTARLAAAVAFALAGFVHAQDTTPPPAPVPGTPPSPAVATPSATTAPALPAVENSVVKIFSTVRAPDPYKPWAKQSPRDITGSGVIIEGKRILTNAHVVGYASQVEVQASQSGDKVPAKVIALARGLDLAVLELDDASFFEKRPPVRRAAVLPDVREAVYAYGYPVGGNSLSTTRGIVSRVEFVGYGSFSSGLRIQIDAPINPGNSGGPVIAGDKMIGLAFSMAAGAQNIGYVIPNEEIELFLKDVADGRYDGKPLLHDSIQTLENPALRAFLKLDKSVEGAVVHRPYKPDASWPLKEWDVITHIGEYPVDNQGMVKLGSNLRVRFQYRIQQVAKNGKVPMTIVRGGKTMKVEVPTSGPRPLLIPDLNGGYPSYFVYGPVSFTRATAEFASFLMTNAAAMTAYAFNDNPLVNQRGDSPDAAREELVVISSPFFPHRLVTGYGNRFGSVVDTVNGVKIRSLAHLVSTLRDLKDEHVVFKFDQRYGETLILPRKAALDATESILSDNGIRTQGSEDMMKVWNGK</sequence>
<dbReference type="Gene3D" id="2.30.42.10">
    <property type="match status" value="1"/>
</dbReference>
<evidence type="ECO:0000313" key="7">
    <source>
        <dbReference type="EMBL" id="MCS0595427.1"/>
    </source>
</evidence>
<feature type="chain" id="PRO_5045172691" evidence="5">
    <location>
        <begin position="21"/>
        <end position="523"/>
    </location>
</feature>
<dbReference type="PANTHER" id="PTHR45980:SF9">
    <property type="entry name" value="PROTEASE DO-LIKE 10, MITOCHONDRIAL-RELATED"/>
    <property type="match status" value="1"/>
</dbReference>
<evidence type="ECO:0000256" key="1">
    <source>
        <dbReference type="ARBA" id="ARBA00022670"/>
    </source>
</evidence>
<comment type="caution">
    <text evidence="7">The sequence shown here is derived from an EMBL/GenBank/DDBJ whole genome shotgun (WGS) entry which is preliminary data.</text>
</comment>
<feature type="compositionally biased region" description="Pro residues" evidence="4">
    <location>
        <begin position="24"/>
        <end position="37"/>
    </location>
</feature>
<feature type="signal peptide" evidence="5">
    <location>
        <begin position="1"/>
        <end position="20"/>
    </location>
</feature>
<proteinExistence type="predicted"/>
<keyword evidence="2" id="KW-0378">Hydrolase</keyword>
<dbReference type="Pfam" id="PF13365">
    <property type="entry name" value="Trypsin_2"/>
    <property type="match status" value="1"/>
</dbReference>
<evidence type="ECO:0000256" key="2">
    <source>
        <dbReference type="ARBA" id="ARBA00022801"/>
    </source>
</evidence>
<dbReference type="RefSeq" id="WP_258826490.1">
    <property type="nucleotide sequence ID" value="NZ_JANUHA010000002.1"/>
</dbReference>
<evidence type="ECO:0000259" key="6">
    <source>
        <dbReference type="Pfam" id="PF17815"/>
    </source>
</evidence>
<dbReference type="InterPro" id="IPR036034">
    <property type="entry name" value="PDZ_sf"/>
</dbReference>
<gene>
    <name evidence="7" type="ORF">NX780_03605</name>
</gene>
<dbReference type="InterPro" id="IPR041517">
    <property type="entry name" value="DEGP_PDZ"/>
</dbReference>
<dbReference type="GO" id="GO:0008233">
    <property type="term" value="F:peptidase activity"/>
    <property type="evidence" value="ECO:0007669"/>
    <property type="project" value="UniProtKB-KW"/>
</dbReference>
<dbReference type="PRINTS" id="PR00834">
    <property type="entry name" value="PROTEASES2C"/>
</dbReference>
<evidence type="ECO:0000256" key="5">
    <source>
        <dbReference type="SAM" id="SignalP"/>
    </source>
</evidence>
<dbReference type="InterPro" id="IPR046449">
    <property type="entry name" value="DEGP_PDZ_sf"/>
</dbReference>
<keyword evidence="8" id="KW-1185">Reference proteome</keyword>
<dbReference type="PANTHER" id="PTHR45980">
    <property type="match status" value="1"/>
</dbReference>
<keyword evidence="5" id="KW-0732">Signal</keyword>
<dbReference type="Pfam" id="PF17815">
    <property type="entry name" value="PDZ_3"/>
    <property type="match status" value="1"/>
</dbReference>
<keyword evidence="1 7" id="KW-0645">Protease</keyword>
<keyword evidence="3" id="KW-0720">Serine protease</keyword>
<dbReference type="EMBL" id="JANUHA010000002">
    <property type="protein sequence ID" value="MCS0595427.1"/>
    <property type="molecule type" value="Genomic_DNA"/>
</dbReference>
<evidence type="ECO:0000313" key="8">
    <source>
        <dbReference type="Proteomes" id="UP001206572"/>
    </source>
</evidence>
<dbReference type="InterPro" id="IPR001940">
    <property type="entry name" value="Peptidase_S1C"/>
</dbReference>
<evidence type="ECO:0000256" key="3">
    <source>
        <dbReference type="ARBA" id="ARBA00022825"/>
    </source>
</evidence>